<accession>A0AAW1G6S7</accession>
<name>A0AAW1G6S7_ZOAVI</name>
<evidence type="ECO:0000313" key="3">
    <source>
        <dbReference type="Proteomes" id="UP001488805"/>
    </source>
</evidence>
<organism evidence="2 3">
    <name type="scientific">Zoarces viviparus</name>
    <name type="common">Viviparous eelpout</name>
    <name type="synonym">Blennius viviparus</name>
    <dbReference type="NCBI Taxonomy" id="48416"/>
    <lineage>
        <taxon>Eukaryota</taxon>
        <taxon>Metazoa</taxon>
        <taxon>Chordata</taxon>
        <taxon>Craniata</taxon>
        <taxon>Vertebrata</taxon>
        <taxon>Euteleostomi</taxon>
        <taxon>Actinopterygii</taxon>
        <taxon>Neopterygii</taxon>
        <taxon>Teleostei</taxon>
        <taxon>Neoteleostei</taxon>
        <taxon>Acanthomorphata</taxon>
        <taxon>Eupercaria</taxon>
        <taxon>Perciformes</taxon>
        <taxon>Cottioidei</taxon>
        <taxon>Zoarcales</taxon>
        <taxon>Zoarcidae</taxon>
        <taxon>Zoarcinae</taxon>
        <taxon>Zoarces</taxon>
    </lineage>
</organism>
<keyword evidence="3" id="KW-1185">Reference proteome</keyword>
<evidence type="ECO:0000313" key="2">
    <source>
        <dbReference type="EMBL" id="KAK9542468.1"/>
    </source>
</evidence>
<dbReference type="Proteomes" id="UP001488805">
    <property type="component" value="Unassembled WGS sequence"/>
</dbReference>
<feature type="region of interest" description="Disordered" evidence="1">
    <location>
        <begin position="1"/>
        <end position="24"/>
    </location>
</feature>
<dbReference type="AlphaFoldDB" id="A0AAW1G6S7"/>
<gene>
    <name evidence="2" type="ORF">VZT92_000328</name>
</gene>
<comment type="caution">
    <text evidence="2">The sequence shown here is derived from an EMBL/GenBank/DDBJ whole genome shotgun (WGS) entry which is preliminary data.</text>
</comment>
<proteinExistence type="predicted"/>
<protein>
    <submittedName>
        <fullName evidence="2">Uncharacterized protein</fullName>
    </submittedName>
</protein>
<evidence type="ECO:0000256" key="1">
    <source>
        <dbReference type="SAM" id="MobiDB-lite"/>
    </source>
</evidence>
<sequence length="73" mass="8171">MGKKVRDEASGSGMPMCGHKAVKKPRRIAEERSLDVREIVHSVVLKIQRCADRCAFARARGHVSVIRMKVAQK</sequence>
<reference evidence="2 3" key="1">
    <citation type="journal article" date="2024" name="Genome Biol. Evol.">
        <title>Chromosome-level genome assembly of the viviparous eelpout Zoarces viviparus.</title>
        <authorList>
            <person name="Fuhrmann N."/>
            <person name="Brasseur M.V."/>
            <person name="Bakowski C.E."/>
            <person name="Podsiadlowski L."/>
            <person name="Prost S."/>
            <person name="Krehenwinkel H."/>
            <person name="Mayer C."/>
        </authorList>
    </citation>
    <scope>NUCLEOTIDE SEQUENCE [LARGE SCALE GENOMIC DNA]</scope>
    <source>
        <strain evidence="2">NO-MEL_2022_Ind0_liver</strain>
    </source>
</reference>
<dbReference type="EMBL" id="JBCEZU010000001">
    <property type="protein sequence ID" value="KAK9542468.1"/>
    <property type="molecule type" value="Genomic_DNA"/>
</dbReference>